<dbReference type="AlphaFoldDB" id="D4F4W4"/>
<comment type="caution">
    <text evidence="1">The sequence shown here is derived from an EMBL/GenBank/DDBJ whole genome shotgun (WGS) entry which is preliminary data.</text>
</comment>
<evidence type="ECO:0000313" key="2">
    <source>
        <dbReference type="Proteomes" id="UP000003692"/>
    </source>
</evidence>
<dbReference type="Proteomes" id="UP000003692">
    <property type="component" value="Unassembled WGS sequence"/>
</dbReference>
<dbReference type="HOGENOM" id="CLU_2896938_0_0_6"/>
<organism evidence="1 2">
    <name type="scientific">Edwardsiella tarda ATCC 23685</name>
    <dbReference type="NCBI Taxonomy" id="500638"/>
    <lineage>
        <taxon>Bacteria</taxon>
        <taxon>Pseudomonadati</taxon>
        <taxon>Pseudomonadota</taxon>
        <taxon>Gammaproteobacteria</taxon>
        <taxon>Enterobacterales</taxon>
        <taxon>Hafniaceae</taxon>
        <taxon>Edwardsiella</taxon>
    </lineage>
</organism>
<evidence type="ECO:0000313" key="1">
    <source>
        <dbReference type="EMBL" id="EFE23203.1"/>
    </source>
</evidence>
<gene>
    <name evidence="1" type="ORF">EDWATA_01791</name>
</gene>
<dbReference type="EMBL" id="ADGK01000112">
    <property type="protein sequence ID" value="EFE23203.1"/>
    <property type="molecule type" value="Genomic_DNA"/>
</dbReference>
<protein>
    <submittedName>
        <fullName evidence="1">Uncharacterized protein</fullName>
    </submittedName>
</protein>
<reference evidence="1 2" key="1">
    <citation type="submission" date="2010-02" db="EMBL/GenBank/DDBJ databases">
        <authorList>
            <person name="Weinstock G."/>
            <person name="Sodergren E."/>
            <person name="Clifton S."/>
            <person name="Fulton L."/>
            <person name="Fulton B."/>
            <person name="Courtney L."/>
            <person name="Fronick C."/>
            <person name="Harrison M."/>
            <person name="Strong C."/>
            <person name="Farmer C."/>
            <person name="Delahaunty K."/>
            <person name="Markovic C."/>
            <person name="Hall O."/>
            <person name="Minx P."/>
            <person name="Tomlinson C."/>
            <person name="Mitreva M."/>
            <person name="Nelson J."/>
            <person name="Hou S."/>
            <person name="Wollam A."/>
            <person name="Pepin K.H."/>
            <person name="Johnson M."/>
            <person name="Bhonagiri V."/>
            <person name="Zhang X."/>
            <person name="Suruliraj S."/>
            <person name="Warren W."/>
            <person name="Chinwalla A."/>
            <person name="Mardis E.R."/>
            <person name="Wilson R.K."/>
        </authorList>
    </citation>
    <scope>NUCLEOTIDE SEQUENCE [LARGE SCALE GENOMIC DNA]</scope>
    <source>
        <strain evidence="1 2">ATCC 23685</strain>
    </source>
</reference>
<sequence>MMVIIIIDDGCCHLAVPCRTQPLYVTVFLPELNSTSHALSTLSRQTEHNTALYGADEDEVRW</sequence>
<accession>D4F4W4</accession>
<name>D4F4W4_EDWTA</name>
<proteinExistence type="predicted"/>